<protein>
    <submittedName>
        <fullName evidence="1">DUF1800 domain-containing protein</fullName>
    </submittedName>
</protein>
<name>A0A5B8VSB5_9BACT</name>
<proteinExistence type="predicted"/>
<dbReference type="AlphaFoldDB" id="A0A5B8VSB5"/>
<accession>A0A5B8VSB5</accession>
<dbReference type="EMBL" id="CP042434">
    <property type="protein sequence ID" value="QEC73465.1"/>
    <property type="molecule type" value="Genomic_DNA"/>
</dbReference>
<evidence type="ECO:0000313" key="2">
    <source>
        <dbReference type="Proteomes" id="UP000321291"/>
    </source>
</evidence>
<sequence>MKRNSTIQKQTTFFVMLVLGVSLSFITTVAGQSYSGIYKNVWHYKNDALETTSYQKILFLNDSTCLFINSDRPDDLQFNSTGPNIARYIGRKIVYKGQPRWFIVRDDANIGYRIAASTFTDTSGRLDFYQAVNYNWALDPNSKIPEPSKNPYEIYELQFFKDSFYVSAIRTFQPDNGDLGMHYKIKSIAYNHSNTQRLPKMDPRQVIQKNCTLTTSDMQHFCTNCFFPATVKSDVDGRYIPISENIAGNTMEARFKTGESVLVQKGTYMNYAFIVTTDNQNHIKKYGWILRSQLTPKEAILH</sequence>
<organism evidence="1 2">
    <name type="scientific">Arachidicoccus ginsenosidivorans</name>
    <dbReference type="NCBI Taxonomy" id="496057"/>
    <lineage>
        <taxon>Bacteria</taxon>
        <taxon>Pseudomonadati</taxon>
        <taxon>Bacteroidota</taxon>
        <taxon>Chitinophagia</taxon>
        <taxon>Chitinophagales</taxon>
        <taxon>Chitinophagaceae</taxon>
        <taxon>Arachidicoccus</taxon>
    </lineage>
</organism>
<dbReference type="OrthoDB" id="669753at2"/>
<keyword evidence="2" id="KW-1185">Reference proteome</keyword>
<evidence type="ECO:0000313" key="1">
    <source>
        <dbReference type="EMBL" id="QEC73465.1"/>
    </source>
</evidence>
<dbReference type="KEGG" id="agi:FSB73_19200"/>
<gene>
    <name evidence="1" type="ORF">FSB73_19200</name>
</gene>
<reference evidence="1 2" key="1">
    <citation type="journal article" date="2017" name="Int. J. Syst. Evol. Microbiol.">
        <title>Arachidicoccus ginsenosidivorans sp. nov., with ginsenoside-converting activity isolated from ginseng cultivating soil.</title>
        <authorList>
            <person name="Siddiqi M.Z."/>
            <person name="Aslam Z."/>
            <person name="Im W.T."/>
        </authorList>
    </citation>
    <scope>NUCLEOTIDE SEQUENCE [LARGE SCALE GENOMIC DNA]</scope>
    <source>
        <strain evidence="1 2">Gsoil 809</strain>
    </source>
</reference>
<dbReference type="Proteomes" id="UP000321291">
    <property type="component" value="Chromosome"/>
</dbReference>
<dbReference type="RefSeq" id="WP_146785901.1">
    <property type="nucleotide sequence ID" value="NZ_CP042434.1"/>
</dbReference>